<dbReference type="PROSITE" id="PS50983">
    <property type="entry name" value="FE_B12_PBP"/>
    <property type="match status" value="1"/>
</dbReference>
<accession>A0A7T7KNS3</accession>
<dbReference type="Proteomes" id="UP000596083">
    <property type="component" value="Plasmid plas-001"/>
</dbReference>
<sequence length="365" mass="39324">MTLKLRLSAAFFLLALSPAPLLADPVTFKDVTGAEITLPGPAKRIVTLPQPGAATVIAVDGSSEHLVGMNPVSRKAFETGLLKKMFPDAASIESGIVAEGGNGWMPNVEAIAALKPDLVIQWGGRGDELVAPLRNAGIPVALMVGGGNGGTEELARENIRLVANILGKQDKAEALFKWRDAVIDEIKATLAAHQDATRPRILHLRSSKSKFTATGEKSYQNFYITLVGGENVAAGLGVRAEVNAEQIAAWNPDLIMLTAHEADAGRETILEDAILSQTAAAKAGRVYKTPNGGYVWDSASHESPFTWMWLANLAHPDLFHFDLRTEVKSGFEQLYNYTPTDEEIDAVLKLELNKGAANYEQFARK</sequence>
<name>A0A7T7KNS3_9HYPH</name>
<dbReference type="AlphaFoldDB" id="A0A7T7KNS3"/>
<dbReference type="Gene3D" id="3.40.50.1980">
    <property type="entry name" value="Nitrogenase molybdenum iron protein domain"/>
    <property type="match status" value="2"/>
</dbReference>
<dbReference type="InterPro" id="IPR002491">
    <property type="entry name" value="ABC_transptr_periplasmic_BD"/>
</dbReference>
<dbReference type="SUPFAM" id="SSF53807">
    <property type="entry name" value="Helical backbone' metal receptor"/>
    <property type="match status" value="1"/>
</dbReference>
<feature type="signal peptide" evidence="1">
    <location>
        <begin position="1"/>
        <end position="23"/>
    </location>
</feature>
<evidence type="ECO:0000313" key="3">
    <source>
        <dbReference type="EMBL" id="QQM32868.1"/>
    </source>
</evidence>
<feature type="chain" id="PRO_5032776867" evidence="1">
    <location>
        <begin position="24"/>
        <end position="365"/>
    </location>
</feature>
<dbReference type="Gene3D" id="1.20.58.2180">
    <property type="match status" value="1"/>
</dbReference>
<dbReference type="PANTHER" id="PTHR30535">
    <property type="entry name" value="VITAMIN B12-BINDING PROTEIN"/>
    <property type="match status" value="1"/>
</dbReference>
<dbReference type="Pfam" id="PF01497">
    <property type="entry name" value="Peripla_BP_2"/>
    <property type="match status" value="1"/>
</dbReference>
<evidence type="ECO:0000259" key="2">
    <source>
        <dbReference type="PROSITE" id="PS50983"/>
    </source>
</evidence>
<dbReference type="RefSeq" id="WP_200338238.1">
    <property type="nucleotide sequence ID" value="NZ_CP066787.1"/>
</dbReference>
<gene>
    <name evidence="3" type="ORF">JET14_20670</name>
</gene>
<proteinExistence type="predicted"/>
<protein>
    <submittedName>
        <fullName evidence="3">ABC transporter substrate-binding protein</fullName>
    </submittedName>
</protein>
<dbReference type="KEGG" id="mlut:JET14_20670"/>
<organism evidence="3 4">
    <name type="scientific">Martelella lutilitoris</name>
    <dbReference type="NCBI Taxonomy" id="2583532"/>
    <lineage>
        <taxon>Bacteria</taxon>
        <taxon>Pseudomonadati</taxon>
        <taxon>Pseudomonadota</taxon>
        <taxon>Alphaproteobacteria</taxon>
        <taxon>Hyphomicrobiales</taxon>
        <taxon>Aurantimonadaceae</taxon>
        <taxon>Martelella</taxon>
    </lineage>
</organism>
<keyword evidence="3" id="KW-0614">Plasmid</keyword>
<reference evidence="3 4" key="1">
    <citation type="submission" date="2020-12" db="EMBL/GenBank/DDBJ databases">
        <authorList>
            <person name="Zheng R.K."/>
            <person name="Sun C.M."/>
        </authorList>
    </citation>
    <scope>NUCLEOTIDE SEQUENCE [LARGE SCALE GENOMIC DNA]</scope>
    <source>
        <strain evidence="3 4">ZRK001</strain>
        <plasmid evidence="3 4">plas-001</plasmid>
    </source>
</reference>
<dbReference type="EMBL" id="CP066787">
    <property type="protein sequence ID" value="QQM32868.1"/>
    <property type="molecule type" value="Genomic_DNA"/>
</dbReference>
<evidence type="ECO:0000256" key="1">
    <source>
        <dbReference type="SAM" id="SignalP"/>
    </source>
</evidence>
<evidence type="ECO:0000313" key="4">
    <source>
        <dbReference type="Proteomes" id="UP000596083"/>
    </source>
</evidence>
<dbReference type="InterPro" id="IPR050902">
    <property type="entry name" value="ABC_Transporter_SBP"/>
</dbReference>
<geneLocation type="plasmid" evidence="3 4">
    <name>plas-001</name>
</geneLocation>
<feature type="domain" description="Fe/B12 periplasmic-binding" evidence="2">
    <location>
        <begin position="44"/>
        <end position="318"/>
    </location>
</feature>
<keyword evidence="1" id="KW-0732">Signal</keyword>
<dbReference type="GO" id="GO:0071281">
    <property type="term" value="P:cellular response to iron ion"/>
    <property type="evidence" value="ECO:0007669"/>
    <property type="project" value="TreeGrafter"/>
</dbReference>
<dbReference type="PANTHER" id="PTHR30535:SF34">
    <property type="entry name" value="MOLYBDATE-BINDING PROTEIN MOLA"/>
    <property type="match status" value="1"/>
</dbReference>